<reference evidence="1 2" key="1">
    <citation type="submission" date="2023-10" db="EMBL/GenBank/DDBJ databases">
        <title>Draft genome sequence of Xylaria bambusicola isolate GMP-LS, the root and basal stem rot pathogen of sugarcane in Indonesia.</title>
        <authorList>
            <person name="Selvaraj P."/>
            <person name="Muralishankar V."/>
            <person name="Muruganantham S."/>
            <person name="Sp S."/>
            <person name="Haryani S."/>
            <person name="Lau K.J.X."/>
            <person name="Naqvi N.I."/>
        </authorList>
    </citation>
    <scope>NUCLEOTIDE SEQUENCE [LARGE SCALE GENOMIC DNA]</scope>
    <source>
        <strain evidence="1">GMP-LS</strain>
    </source>
</reference>
<protein>
    <submittedName>
        <fullName evidence="1">Uncharacterized protein</fullName>
    </submittedName>
</protein>
<dbReference type="AlphaFoldDB" id="A0AAN7Z4V8"/>
<organism evidence="1 2">
    <name type="scientific">Xylaria bambusicola</name>
    <dbReference type="NCBI Taxonomy" id="326684"/>
    <lineage>
        <taxon>Eukaryota</taxon>
        <taxon>Fungi</taxon>
        <taxon>Dikarya</taxon>
        <taxon>Ascomycota</taxon>
        <taxon>Pezizomycotina</taxon>
        <taxon>Sordariomycetes</taxon>
        <taxon>Xylariomycetidae</taxon>
        <taxon>Xylariales</taxon>
        <taxon>Xylariaceae</taxon>
        <taxon>Xylaria</taxon>
    </lineage>
</organism>
<name>A0AAN7Z4V8_9PEZI</name>
<evidence type="ECO:0000313" key="1">
    <source>
        <dbReference type="EMBL" id="KAK5637160.1"/>
    </source>
</evidence>
<gene>
    <name evidence="1" type="ORF">RRF57_012872</name>
</gene>
<keyword evidence="2" id="KW-1185">Reference proteome</keyword>
<proteinExistence type="predicted"/>
<comment type="caution">
    <text evidence="1">The sequence shown here is derived from an EMBL/GenBank/DDBJ whole genome shotgun (WGS) entry which is preliminary data.</text>
</comment>
<dbReference type="Proteomes" id="UP001305414">
    <property type="component" value="Unassembled WGS sequence"/>
</dbReference>
<sequence>MPVRSGVEKLMIFSLWPSMCGFGLWKPYGTIRVLSGSSCMYTHGSGPQQLNTVNCEYFVISQRSSVLLFM</sequence>
<evidence type="ECO:0000313" key="2">
    <source>
        <dbReference type="Proteomes" id="UP001305414"/>
    </source>
</evidence>
<accession>A0AAN7Z4V8</accession>
<dbReference type="EMBL" id="JAWHQM010000093">
    <property type="protein sequence ID" value="KAK5637160.1"/>
    <property type="molecule type" value="Genomic_DNA"/>
</dbReference>